<evidence type="ECO:0000313" key="3">
    <source>
        <dbReference type="EMBL" id="VDH92174.1"/>
    </source>
</evidence>
<evidence type="ECO:0000313" key="4">
    <source>
        <dbReference type="Proteomes" id="UP000596742"/>
    </source>
</evidence>
<dbReference type="AlphaFoldDB" id="A0A8B6BM11"/>
<keyword evidence="1" id="KW-0862">Zinc</keyword>
<dbReference type="InterPro" id="IPR000315">
    <property type="entry name" value="Znf_B-box"/>
</dbReference>
<feature type="domain" description="B box-type" evidence="2">
    <location>
        <begin position="3"/>
        <end position="55"/>
    </location>
</feature>
<comment type="caution">
    <text evidence="3">The sequence shown here is derived from an EMBL/GenBank/DDBJ whole genome shotgun (WGS) entry which is preliminary data.</text>
</comment>
<dbReference type="Gene3D" id="3.30.160.60">
    <property type="entry name" value="Classic Zinc Finger"/>
    <property type="match status" value="1"/>
</dbReference>
<dbReference type="InterPro" id="IPR013087">
    <property type="entry name" value="Znf_C2H2_type"/>
</dbReference>
<dbReference type="CDD" id="cd19757">
    <property type="entry name" value="Bbox1"/>
    <property type="match status" value="1"/>
</dbReference>
<dbReference type="PROSITE" id="PS00028">
    <property type="entry name" value="ZINC_FINGER_C2H2_1"/>
    <property type="match status" value="1"/>
</dbReference>
<evidence type="ECO:0000256" key="1">
    <source>
        <dbReference type="PROSITE-ProRule" id="PRU00024"/>
    </source>
</evidence>
<reference evidence="3" key="1">
    <citation type="submission" date="2018-11" db="EMBL/GenBank/DDBJ databases">
        <authorList>
            <person name="Alioto T."/>
            <person name="Alioto T."/>
        </authorList>
    </citation>
    <scope>NUCLEOTIDE SEQUENCE</scope>
</reference>
<name>A0A8B6BM11_MYTGA</name>
<evidence type="ECO:0000259" key="2">
    <source>
        <dbReference type="PROSITE" id="PS50119"/>
    </source>
</evidence>
<dbReference type="PROSITE" id="PS50119">
    <property type="entry name" value="ZF_BBOX"/>
    <property type="match status" value="2"/>
</dbReference>
<keyword evidence="1" id="KW-0479">Metal-binding</keyword>
<dbReference type="OrthoDB" id="6187965at2759"/>
<keyword evidence="1" id="KW-0863">Zinc-finger</keyword>
<protein>
    <recommendedName>
        <fullName evidence="2">B box-type domain-containing protein</fullName>
    </recommendedName>
</protein>
<organism evidence="3 4">
    <name type="scientific">Mytilus galloprovincialis</name>
    <name type="common">Mediterranean mussel</name>
    <dbReference type="NCBI Taxonomy" id="29158"/>
    <lineage>
        <taxon>Eukaryota</taxon>
        <taxon>Metazoa</taxon>
        <taxon>Spiralia</taxon>
        <taxon>Lophotrochozoa</taxon>
        <taxon>Mollusca</taxon>
        <taxon>Bivalvia</taxon>
        <taxon>Autobranchia</taxon>
        <taxon>Pteriomorphia</taxon>
        <taxon>Mytilida</taxon>
        <taxon>Mytiloidea</taxon>
        <taxon>Mytilidae</taxon>
        <taxon>Mytilinae</taxon>
        <taxon>Mytilus</taxon>
    </lineage>
</organism>
<accession>A0A8B6BM11</accession>
<dbReference type="Proteomes" id="UP000596742">
    <property type="component" value="Unassembled WGS sequence"/>
</dbReference>
<feature type="domain" description="B box-type" evidence="2">
    <location>
        <begin position="72"/>
        <end position="100"/>
    </location>
</feature>
<sequence>MASQYANCQFCEESAGVKWLCQSCDLNLCDVCNTKIHTKIHTKIEKLSEHKVIPFQHVGNIDDSENERKVDLKEIACSNHISEKCITYCLHCDKSLCSSCVVGPFQYVELSKLYEDKHLSLRDLKGNIHECYSFFEEKAATFKTMDDREVTKHNEIKEKISSRKKVMEGIWNTENNTVVSERKRLSLIEQELLTGKNTLDEVLETQDPASVFSTVEKISSEIPQKSALDMKPPEWIFLEPPDISLKEVLGSIITIPKVIPIQTFEVDFLELNGLVSINEDICVMFHRQSRNFKYFTISDSKFITTNDIIDTSGKEHHFANILDITNFYGEILMSDDKFGIRRFKRNGEYFYFQ</sequence>
<keyword evidence="4" id="KW-1185">Reference proteome</keyword>
<gene>
    <name evidence="3" type="ORF">MGAL_10B075501</name>
</gene>
<proteinExistence type="predicted"/>
<dbReference type="SUPFAM" id="SSF57845">
    <property type="entry name" value="B-box zinc-binding domain"/>
    <property type="match status" value="1"/>
</dbReference>
<dbReference type="EMBL" id="UYJE01000308">
    <property type="protein sequence ID" value="VDH92174.1"/>
    <property type="molecule type" value="Genomic_DNA"/>
</dbReference>
<dbReference type="GO" id="GO:0008270">
    <property type="term" value="F:zinc ion binding"/>
    <property type="evidence" value="ECO:0007669"/>
    <property type="project" value="UniProtKB-KW"/>
</dbReference>